<proteinExistence type="predicted"/>
<gene>
    <name evidence="1" type="ORF">SAMN02745723_11240</name>
</gene>
<dbReference type="Gene3D" id="3.90.1530.10">
    <property type="entry name" value="Conserved hypothetical protein from pyrococcus furiosus pfu- 392566-001, ParB domain"/>
    <property type="match status" value="1"/>
</dbReference>
<dbReference type="Pfam" id="PF08857">
    <property type="entry name" value="ParBc_2"/>
    <property type="match status" value="1"/>
</dbReference>
<evidence type="ECO:0000313" key="1">
    <source>
        <dbReference type="EMBL" id="SFD29279.1"/>
    </source>
</evidence>
<name>A0AAJ4WCZ7_9GAMM</name>
<dbReference type="CDD" id="cd16390">
    <property type="entry name" value="ParB_N_Srx_like"/>
    <property type="match status" value="1"/>
</dbReference>
<dbReference type="InterPro" id="IPR014956">
    <property type="entry name" value="ParBc_2"/>
</dbReference>
<dbReference type="SUPFAM" id="SSF110849">
    <property type="entry name" value="ParB/Sulfiredoxin"/>
    <property type="match status" value="1"/>
</dbReference>
<dbReference type="InterPro" id="IPR036086">
    <property type="entry name" value="ParB/Sulfiredoxin_sf"/>
</dbReference>
<evidence type="ECO:0008006" key="3">
    <source>
        <dbReference type="Google" id="ProtNLM"/>
    </source>
</evidence>
<reference evidence="1 2" key="1">
    <citation type="submission" date="2016-10" db="EMBL/GenBank/DDBJ databases">
        <authorList>
            <person name="Varghese N."/>
            <person name="Submissions S."/>
        </authorList>
    </citation>
    <scope>NUCLEOTIDE SEQUENCE [LARGE SCALE GENOMIC DNA]</scope>
    <source>
        <strain evidence="1 2">DSM 5563</strain>
    </source>
</reference>
<dbReference type="EMBL" id="FOLW01000012">
    <property type="protein sequence ID" value="SFD29279.1"/>
    <property type="molecule type" value="Genomic_DNA"/>
</dbReference>
<sequence>MRSQQFYPLYLYPMVFAVIVVSGLGLYSGSVLGAQVLDNRLLAKAGDIIQVQLRELHPTQSAVGKLQIAGDLADYAQDRTSLFKDLCKVQGAGKLLSSSERSTPHDPSSYRCSLLPGSDKSAMNTIDIGSGGEFYLTDGHHAFNSFWDAVGGGGEVTLAVLVGENLTHDAEGNPLSHQQFEQKMAQLKHFLPIDAAGKPITFAQLPQTLGMAAFQDDPYRSMLYYLRGVSYDKSDKNLNPNTGQPYSDVPFLEFYWGQLLNEKMDLSRYDLGQQDDYIRALNDAALVMVGLSDSQLIGSSGKTAAELGKLNKIHQKKLKKLAQHDSKLAKALAYQATH</sequence>
<accession>A0AAJ4WCZ7</accession>
<organism evidence="1 2">
    <name type="scientific">Pragia fontium DSM 5563 = ATCC 49100</name>
    <dbReference type="NCBI Taxonomy" id="1122977"/>
    <lineage>
        <taxon>Bacteria</taxon>
        <taxon>Pseudomonadati</taxon>
        <taxon>Pseudomonadota</taxon>
        <taxon>Gammaproteobacteria</taxon>
        <taxon>Enterobacterales</taxon>
        <taxon>Budviciaceae</taxon>
        <taxon>Pragia</taxon>
    </lineage>
</organism>
<dbReference type="RefSeq" id="WP_074824348.1">
    <property type="nucleotide sequence ID" value="NZ_FOLW01000012.1"/>
</dbReference>
<protein>
    <recommendedName>
        <fullName evidence="3">ParB-like nuclease</fullName>
    </recommendedName>
</protein>
<evidence type="ECO:0000313" key="2">
    <source>
        <dbReference type="Proteomes" id="UP000226420"/>
    </source>
</evidence>
<dbReference type="AlphaFoldDB" id="A0AAJ4WCZ7"/>
<comment type="caution">
    <text evidence="1">The sequence shown here is derived from an EMBL/GenBank/DDBJ whole genome shotgun (WGS) entry which is preliminary data.</text>
</comment>
<dbReference type="Proteomes" id="UP000226420">
    <property type="component" value="Unassembled WGS sequence"/>
</dbReference>